<dbReference type="Pfam" id="PF01485">
    <property type="entry name" value="IBR"/>
    <property type="match status" value="1"/>
</dbReference>
<evidence type="ECO:0000256" key="6">
    <source>
        <dbReference type="ARBA" id="ARBA00022771"/>
    </source>
</evidence>
<dbReference type="GO" id="GO:0008270">
    <property type="term" value="F:zinc ion binding"/>
    <property type="evidence" value="ECO:0007669"/>
    <property type="project" value="UniProtKB-KW"/>
</dbReference>
<evidence type="ECO:0000259" key="12">
    <source>
        <dbReference type="PROSITE" id="PS51873"/>
    </source>
</evidence>
<feature type="transmembrane region" description="Helical" evidence="10">
    <location>
        <begin position="397"/>
        <end position="419"/>
    </location>
</feature>
<keyword evidence="6 9" id="KW-0863">Zinc-finger</keyword>
<dbReference type="SMART" id="SM00647">
    <property type="entry name" value="IBR"/>
    <property type="match status" value="2"/>
</dbReference>
<dbReference type="InterPro" id="IPR002867">
    <property type="entry name" value="IBR_dom"/>
</dbReference>
<dbReference type="Pfam" id="PF22191">
    <property type="entry name" value="IBR_1"/>
    <property type="match status" value="1"/>
</dbReference>
<evidence type="ECO:0000256" key="10">
    <source>
        <dbReference type="SAM" id="Phobius"/>
    </source>
</evidence>
<keyword evidence="10" id="KW-0812">Transmembrane</keyword>
<dbReference type="PROSITE" id="PS51873">
    <property type="entry name" value="TRIAD"/>
    <property type="match status" value="1"/>
</dbReference>
<evidence type="ECO:0000256" key="1">
    <source>
        <dbReference type="ARBA" id="ARBA00001798"/>
    </source>
</evidence>
<dbReference type="EC" id="2.3.2.31" evidence="2"/>
<evidence type="ECO:0000256" key="3">
    <source>
        <dbReference type="ARBA" id="ARBA00022679"/>
    </source>
</evidence>
<evidence type="ECO:0000256" key="4">
    <source>
        <dbReference type="ARBA" id="ARBA00022723"/>
    </source>
</evidence>
<evidence type="ECO:0000256" key="2">
    <source>
        <dbReference type="ARBA" id="ARBA00012251"/>
    </source>
</evidence>
<reference evidence="13" key="1">
    <citation type="submission" date="2021-01" db="EMBL/GenBank/DDBJ databases">
        <authorList>
            <person name="Corre E."/>
            <person name="Pelletier E."/>
            <person name="Niang G."/>
            <person name="Scheremetjew M."/>
            <person name="Finn R."/>
            <person name="Kale V."/>
            <person name="Holt S."/>
            <person name="Cochrane G."/>
            <person name="Meng A."/>
            <person name="Brown T."/>
            <person name="Cohen L."/>
        </authorList>
    </citation>
    <scope>NUCLEOTIDE SEQUENCE</scope>
    <source>
        <strain evidence="13">GSBS06</strain>
    </source>
</reference>
<accession>A0A7S3LNL0</accession>
<dbReference type="Gene3D" id="3.30.40.10">
    <property type="entry name" value="Zinc/RING finger domain, C3HC4 (zinc finger)"/>
    <property type="match status" value="1"/>
</dbReference>
<evidence type="ECO:0000256" key="8">
    <source>
        <dbReference type="ARBA" id="ARBA00022833"/>
    </source>
</evidence>
<comment type="catalytic activity">
    <reaction evidence="1">
        <text>[E2 ubiquitin-conjugating enzyme]-S-ubiquitinyl-L-cysteine + [acceptor protein]-L-lysine = [E2 ubiquitin-conjugating enzyme]-L-cysteine + [acceptor protein]-N(6)-ubiquitinyl-L-lysine.</text>
        <dbReference type="EC" id="2.3.2.31"/>
    </reaction>
</comment>
<dbReference type="GO" id="GO:0061630">
    <property type="term" value="F:ubiquitin protein ligase activity"/>
    <property type="evidence" value="ECO:0007669"/>
    <property type="project" value="UniProtKB-EC"/>
</dbReference>
<keyword evidence="10" id="KW-0472">Membrane</keyword>
<evidence type="ECO:0000313" key="13">
    <source>
        <dbReference type="EMBL" id="CAE0435607.1"/>
    </source>
</evidence>
<keyword evidence="8" id="KW-0862">Zinc</keyword>
<sequence>MESVNLILEDIASAASQGNIETSVLQLGRLPSAVIIPSTGDDMLTEAKKIFDQLTEYADMVLFRLCELYPDLPQEHASYLLWKHGGSFENTIHYLIENSHHDSDVESKHYYYDDDSNGPPPLASANTLESDSDGCRSDSSCDIFKITETKDDFVLDPSNIKTDSGCMICFSNVNVVENHDHKIYSYENAALGCGHVICWNCCKQYLKYRIKDGKIDRNQLTCPIPDCHRQYNLYRVFMVCDIKTVEKLIRFRVEKAFTQNPFGRWCCNKDCESLIIANPKERLVVCTQCKQKLCFKCSQPYHRGPCLRIRMPSIKRLAHTKWKLINKAKKCPQCQYMIVKSHGCNHMTCAKCGFEFCWLCRKAYTASHFDSPLSCSSSRSFNVWGPNRPVRLVTKTVGGAVLVSVGVATIVVASPYLVWKNKGKIKKSIKGSFSLSTRS</sequence>
<feature type="domain" description="RING-type" evidence="12">
    <location>
        <begin position="162"/>
        <end position="379"/>
    </location>
</feature>
<evidence type="ECO:0000259" key="11">
    <source>
        <dbReference type="PROSITE" id="PS50089"/>
    </source>
</evidence>
<keyword evidence="5" id="KW-0677">Repeat</keyword>
<name>A0A7S3LNL0_9STRA</name>
<dbReference type="PROSITE" id="PS50089">
    <property type="entry name" value="ZF_RING_2"/>
    <property type="match status" value="1"/>
</dbReference>
<organism evidence="13">
    <name type="scientific">Aplanochytrium stocchinoi</name>
    <dbReference type="NCBI Taxonomy" id="215587"/>
    <lineage>
        <taxon>Eukaryota</taxon>
        <taxon>Sar</taxon>
        <taxon>Stramenopiles</taxon>
        <taxon>Bigyra</taxon>
        <taxon>Labyrinthulomycetes</taxon>
        <taxon>Thraustochytrida</taxon>
        <taxon>Thraustochytriidae</taxon>
        <taxon>Aplanochytrium</taxon>
    </lineage>
</organism>
<keyword evidence="4" id="KW-0479">Metal-binding</keyword>
<dbReference type="InterPro" id="IPR001841">
    <property type="entry name" value="Znf_RING"/>
</dbReference>
<keyword evidence="10" id="KW-1133">Transmembrane helix</keyword>
<dbReference type="GO" id="GO:0016567">
    <property type="term" value="P:protein ubiquitination"/>
    <property type="evidence" value="ECO:0007669"/>
    <property type="project" value="InterPro"/>
</dbReference>
<keyword evidence="3" id="KW-0808">Transferase</keyword>
<keyword evidence="7" id="KW-0833">Ubl conjugation pathway</keyword>
<gene>
    <name evidence="13" type="ORF">ASTO00021_LOCUS5887</name>
</gene>
<proteinExistence type="predicted"/>
<dbReference type="Gene3D" id="1.20.120.1750">
    <property type="match status" value="1"/>
</dbReference>
<dbReference type="InterPro" id="IPR013083">
    <property type="entry name" value="Znf_RING/FYVE/PHD"/>
</dbReference>
<dbReference type="InterPro" id="IPR031127">
    <property type="entry name" value="E3_UB_ligase_RBR"/>
</dbReference>
<evidence type="ECO:0000256" key="7">
    <source>
        <dbReference type="ARBA" id="ARBA00022786"/>
    </source>
</evidence>
<dbReference type="PANTHER" id="PTHR11685">
    <property type="entry name" value="RBR FAMILY RING FINGER AND IBR DOMAIN-CONTAINING"/>
    <property type="match status" value="1"/>
</dbReference>
<evidence type="ECO:0000256" key="5">
    <source>
        <dbReference type="ARBA" id="ARBA00022737"/>
    </source>
</evidence>
<dbReference type="SUPFAM" id="SSF57850">
    <property type="entry name" value="RING/U-box"/>
    <property type="match status" value="3"/>
</dbReference>
<evidence type="ECO:0000256" key="9">
    <source>
        <dbReference type="PROSITE-ProRule" id="PRU00175"/>
    </source>
</evidence>
<dbReference type="AlphaFoldDB" id="A0A7S3LNL0"/>
<feature type="domain" description="RING-type" evidence="11">
    <location>
        <begin position="166"/>
        <end position="224"/>
    </location>
</feature>
<dbReference type="InterPro" id="IPR044066">
    <property type="entry name" value="TRIAD_supradom"/>
</dbReference>
<protein>
    <recommendedName>
        <fullName evidence="2">RBR-type E3 ubiquitin transferase</fullName>
        <ecNumber evidence="2">2.3.2.31</ecNumber>
    </recommendedName>
</protein>
<dbReference type="EMBL" id="HBIN01007973">
    <property type="protein sequence ID" value="CAE0435607.1"/>
    <property type="molecule type" value="Transcribed_RNA"/>
</dbReference>
<dbReference type="CDD" id="cd20336">
    <property type="entry name" value="Rcat_RBR"/>
    <property type="match status" value="1"/>
</dbReference>